<gene>
    <name evidence="8" type="primary">dcm-3</name>
    <name evidence="8" type="ORF">GlitD10_1040</name>
</gene>
<dbReference type="PANTHER" id="PTHR10629:SF52">
    <property type="entry name" value="DNA (CYTOSINE-5)-METHYLTRANSFERASE 1"/>
    <property type="match status" value="1"/>
</dbReference>
<keyword evidence="9" id="KW-1185">Reference proteome</keyword>
<keyword evidence="4" id="KW-0680">Restriction system</keyword>
<dbReference type="InterPro" id="IPR001525">
    <property type="entry name" value="C5_MeTfrase"/>
</dbReference>
<keyword evidence="3 5" id="KW-0949">S-adenosyl-L-methionine</keyword>
<dbReference type="KEGG" id="glt:GlitD10_1040"/>
<name>A0A1J0ABQ4_9CYAN</name>
<keyword evidence="2 5" id="KW-0808">Transferase</keyword>
<evidence type="ECO:0000256" key="6">
    <source>
        <dbReference type="RuleBase" id="RU000416"/>
    </source>
</evidence>
<dbReference type="Gene3D" id="3.90.120.10">
    <property type="entry name" value="DNA Methylase, subunit A, domain 2"/>
    <property type="match status" value="1"/>
</dbReference>
<proteinExistence type="inferred from homology"/>
<evidence type="ECO:0000256" key="5">
    <source>
        <dbReference type="PROSITE-ProRule" id="PRU01016"/>
    </source>
</evidence>
<dbReference type="RefSeq" id="WP_071453954.1">
    <property type="nucleotide sequence ID" value="NZ_CP017675.1"/>
</dbReference>
<dbReference type="GO" id="GO:0003677">
    <property type="term" value="F:DNA binding"/>
    <property type="evidence" value="ECO:0007669"/>
    <property type="project" value="TreeGrafter"/>
</dbReference>
<evidence type="ECO:0000313" key="9">
    <source>
        <dbReference type="Proteomes" id="UP000180235"/>
    </source>
</evidence>
<dbReference type="PROSITE" id="PS51679">
    <property type="entry name" value="SAM_MT_C5"/>
    <property type="match status" value="1"/>
</dbReference>
<dbReference type="EMBL" id="CP017675">
    <property type="protein sequence ID" value="APB33360.1"/>
    <property type="molecule type" value="Genomic_DNA"/>
</dbReference>
<dbReference type="REBASE" id="166404">
    <property type="entry name" value="M.GliD10ORF1040P"/>
</dbReference>
<dbReference type="EC" id="2.1.1.37" evidence="7"/>
<organism evidence="8 9">
    <name type="scientific">Gloeomargarita lithophora Alchichica-D10</name>
    <dbReference type="NCBI Taxonomy" id="1188229"/>
    <lineage>
        <taxon>Bacteria</taxon>
        <taxon>Bacillati</taxon>
        <taxon>Cyanobacteriota</taxon>
        <taxon>Cyanophyceae</taxon>
        <taxon>Gloeomargaritales</taxon>
        <taxon>Gloeomargaritaceae</taxon>
        <taxon>Gloeomargarita</taxon>
    </lineage>
</organism>
<comment type="similarity">
    <text evidence="5 6">Belongs to the class I-like SAM-binding methyltransferase superfamily. C5-methyltransferase family.</text>
</comment>
<dbReference type="PROSITE" id="PS00094">
    <property type="entry name" value="C5_MTASE_1"/>
    <property type="match status" value="1"/>
</dbReference>
<dbReference type="PANTHER" id="PTHR10629">
    <property type="entry name" value="CYTOSINE-SPECIFIC METHYLTRANSFERASE"/>
    <property type="match status" value="1"/>
</dbReference>
<dbReference type="Gene3D" id="3.40.50.150">
    <property type="entry name" value="Vaccinia Virus protein VP39"/>
    <property type="match status" value="1"/>
</dbReference>
<comment type="catalytic activity">
    <reaction evidence="7">
        <text>a 2'-deoxycytidine in DNA + S-adenosyl-L-methionine = a 5-methyl-2'-deoxycytidine in DNA + S-adenosyl-L-homocysteine + H(+)</text>
        <dbReference type="Rhea" id="RHEA:13681"/>
        <dbReference type="Rhea" id="RHEA-COMP:11369"/>
        <dbReference type="Rhea" id="RHEA-COMP:11370"/>
        <dbReference type="ChEBI" id="CHEBI:15378"/>
        <dbReference type="ChEBI" id="CHEBI:57856"/>
        <dbReference type="ChEBI" id="CHEBI:59789"/>
        <dbReference type="ChEBI" id="CHEBI:85452"/>
        <dbReference type="ChEBI" id="CHEBI:85454"/>
        <dbReference type="EC" id="2.1.1.37"/>
    </reaction>
</comment>
<evidence type="ECO:0000256" key="3">
    <source>
        <dbReference type="ARBA" id="ARBA00022691"/>
    </source>
</evidence>
<keyword evidence="1 5" id="KW-0489">Methyltransferase</keyword>
<dbReference type="GO" id="GO:0003886">
    <property type="term" value="F:DNA (cytosine-5-)-methyltransferase activity"/>
    <property type="evidence" value="ECO:0007669"/>
    <property type="project" value="UniProtKB-EC"/>
</dbReference>
<evidence type="ECO:0000256" key="1">
    <source>
        <dbReference type="ARBA" id="ARBA00022603"/>
    </source>
</evidence>
<sequence length="430" mass="49097">MSKRILSLFSGCGGMDLGFDGAFALPKFLLHPSNNAWIDTELANDQVLLCRNSFEIVFANDIVKAAKNAWIGYFSKRGIDPNTFHLDSIVNLVKNFEQGRFSFPEKIDVVTGGFPCQDFSVAGKRKGFQSHKSHTGQLLALSEDAKKENRGQLYQWMKKVISITEPKVFIAENVKGLVSLRNAKETIEADFSSVGQKGYMVMAKVLFAPDYGIPQSRERIFFIGFNRQYLKPEAIWALKQEIIPPNFDPFPTPTHKRENNLPLLWDDLLLPYPTLRSLLIDLPEPEYNSIDLAQSKYSKAKYCGKTQGQIEVNLDGLAPTIRAEHHGNIEYRRLSRERGGRYLDELAKGWIERRLTVRECARIQTFPDDYEFVRETNDDFRLGASSSYKLIGNAVPPFLAYHFAKRLEMIWHQLFIDTAKCEPEKIQLVS</sequence>
<dbReference type="Proteomes" id="UP000180235">
    <property type="component" value="Chromosome"/>
</dbReference>
<dbReference type="InterPro" id="IPR029063">
    <property type="entry name" value="SAM-dependent_MTases_sf"/>
</dbReference>
<evidence type="ECO:0000256" key="4">
    <source>
        <dbReference type="ARBA" id="ARBA00022747"/>
    </source>
</evidence>
<dbReference type="InterPro" id="IPR050390">
    <property type="entry name" value="C5-Methyltransferase"/>
</dbReference>
<dbReference type="Pfam" id="PF00145">
    <property type="entry name" value="DNA_methylase"/>
    <property type="match status" value="1"/>
</dbReference>
<dbReference type="PRINTS" id="PR00105">
    <property type="entry name" value="C5METTRFRASE"/>
</dbReference>
<feature type="active site" evidence="5">
    <location>
        <position position="116"/>
    </location>
</feature>
<dbReference type="GO" id="GO:0032259">
    <property type="term" value="P:methylation"/>
    <property type="evidence" value="ECO:0007669"/>
    <property type="project" value="UniProtKB-KW"/>
</dbReference>
<dbReference type="STRING" id="1188229.GlitD10_1040"/>
<dbReference type="GO" id="GO:0009307">
    <property type="term" value="P:DNA restriction-modification system"/>
    <property type="evidence" value="ECO:0007669"/>
    <property type="project" value="UniProtKB-KW"/>
</dbReference>
<dbReference type="InterPro" id="IPR018117">
    <property type="entry name" value="C5_DNA_meth_AS"/>
</dbReference>
<evidence type="ECO:0000313" key="8">
    <source>
        <dbReference type="EMBL" id="APB33360.1"/>
    </source>
</evidence>
<dbReference type="OrthoDB" id="9813719at2"/>
<dbReference type="GO" id="GO:0044027">
    <property type="term" value="P:negative regulation of gene expression via chromosomal CpG island methylation"/>
    <property type="evidence" value="ECO:0007669"/>
    <property type="project" value="TreeGrafter"/>
</dbReference>
<evidence type="ECO:0000256" key="2">
    <source>
        <dbReference type="ARBA" id="ARBA00022679"/>
    </source>
</evidence>
<accession>A0A1J0ABQ4</accession>
<protein>
    <recommendedName>
        <fullName evidence="7">Cytosine-specific methyltransferase</fullName>
        <ecNumber evidence="7">2.1.1.37</ecNumber>
    </recommendedName>
</protein>
<reference evidence="8 9" key="1">
    <citation type="submission" date="2016-10" db="EMBL/GenBank/DDBJ databases">
        <title>Description of Gloeomargarita lithophora gen. nov., sp. nov., a thylakoid-bearing basal-branching cyanobacterium with intracellular carbonates, and proposal for Gloeomargaritales ord. nov.</title>
        <authorList>
            <person name="Moreira D."/>
            <person name="Tavera R."/>
            <person name="Benzerara K."/>
            <person name="Skouri-Panet F."/>
            <person name="Couradeau E."/>
            <person name="Gerard E."/>
            <person name="Loussert C."/>
            <person name="Novelo E."/>
            <person name="Zivanovic Y."/>
            <person name="Lopez-Garcia P."/>
        </authorList>
    </citation>
    <scope>NUCLEOTIDE SEQUENCE [LARGE SCALE GENOMIC DNA]</scope>
    <source>
        <strain evidence="8 9">D10</strain>
    </source>
</reference>
<evidence type="ECO:0000256" key="7">
    <source>
        <dbReference type="RuleBase" id="RU000417"/>
    </source>
</evidence>
<dbReference type="NCBIfam" id="TIGR00675">
    <property type="entry name" value="dcm"/>
    <property type="match status" value="1"/>
</dbReference>
<dbReference type="SUPFAM" id="SSF53335">
    <property type="entry name" value="S-adenosyl-L-methionine-dependent methyltransferases"/>
    <property type="match status" value="1"/>
</dbReference>
<dbReference type="AlphaFoldDB" id="A0A1J0ABQ4"/>